<name>A0A401QSZ2_STRNR</name>
<feature type="region of interest" description="Disordered" evidence="1">
    <location>
        <begin position="16"/>
        <end position="90"/>
    </location>
</feature>
<dbReference type="AlphaFoldDB" id="A0A401QSZ2"/>
<proteinExistence type="predicted"/>
<reference evidence="2 3" key="1">
    <citation type="journal article" date="2019" name="Microbiol. Resour. Announc.">
        <title>Draft Genome Sequence of the Most Traditional epsilon-Poly-l-Lysine Producer, Streptomyces albulus NBRC14147.</title>
        <authorList>
            <person name="Yamanaka K."/>
            <person name="Hamano Y."/>
        </authorList>
    </citation>
    <scope>NUCLEOTIDE SEQUENCE [LARGE SCALE GENOMIC DNA]</scope>
    <source>
        <strain evidence="2 3">NBRC 14147</strain>
    </source>
</reference>
<accession>A0A401QSZ2</accession>
<protein>
    <submittedName>
        <fullName evidence="2">Uncharacterized protein</fullName>
    </submittedName>
</protein>
<gene>
    <name evidence="2" type="ORF">SALB_01190</name>
</gene>
<evidence type="ECO:0000313" key="2">
    <source>
        <dbReference type="EMBL" id="GCB88519.1"/>
    </source>
</evidence>
<evidence type="ECO:0000256" key="1">
    <source>
        <dbReference type="SAM" id="MobiDB-lite"/>
    </source>
</evidence>
<sequence>MPVDVFAALSALVRAEARRTAPRPQPHPPTPSAPADEPEPPGPAAPVPPQHATPPARPHPQPTAPTPLRAASSSAPEADLSAAGPPRPGLLRKLLALVAAWVRRRRNGSAERRPAPES</sequence>
<dbReference type="EMBL" id="BHXC01000006">
    <property type="protein sequence ID" value="GCB88519.1"/>
    <property type="molecule type" value="Genomic_DNA"/>
</dbReference>
<feature type="compositionally biased region" description="Pro residues" evidence="1">
    <location>
        <begin position="23"/>
        <end position="32"/>
    </location>
</feature>
<organism evidence="2 3">
    <name type="scientific">Streptomyces noursei</name>
    <name type="common">Streptomyces albulus</name>
    <dbReference type="NCBI Taxonomy" id="1971"/>
    <lineage>
        <taxon>Bacteria</taxon>
        <taxon>Bacillati</taxon>
        <taxon>Actinomycetota</taxon>
        <taxon>Actinomycetes</taxon>
        <taxon>Kitasatosporales</taxon>
        <taxon>Streptomycetaceae</taxon>
        <taxon>Streptomyces</taxon>
    </lineage>
</organism>
<dbReference type="Proteomes" id="UP000288351">
    <property type="component" value="Unassembled WGS sequence"/>
</dbReference>
<evidence type="ECO:0000313" key="3">
    <source>
        <dbReference type="Proteomes" id="UP000288351"/>
    </source>
</evidence>
<feature type="compositionally biased region" description="Pro residues" evidence="1">
    <location>
        <begin position="40"/>
        <end position="65"/>
    </location>
</feature>
<dbReference type="RefSeq" id="WP_045787963.1">
    <property type="nucleotide sequence ID" value="NZ_BHXC01000006.1"/>
</dbReference>
<comment type="caution">
    <text evidence="2">The sequence shown here is derived from an EMBL/GenBank/DDBJ whole genome shotgun (WGS) entry which is preliminary data.</text>
</comment>